<proteinExistence type="predicted"/>
<dbReference type="PANTHER" id="PTHR45638:SF11">
    <property type="entry name" value="CYCLIC NUCLEOTIDE-GATED CATION CHANNEL SUBUNIT A"/>
    <property type="match status" value="1"/>
</dbReference>
<dbReference type="InterPro" id="IPR014710">
    <property type="entry name" value="RmlC-like_jellyroll"/>
</dbReference>
<accession>A0A2P4WXN6</accession>
<feature type="region of interest" description="Disordered" evidence="2">
    <location>
        <begin position="1"/>
        <end position="34"/>
    </location>
</feature>
<evidence type="ECO:0000256" key="1">
    <source>
        <dbReference type="ARBA" id="ARBA00023286"/>
    </source>
</evidence>
<comment type="caution">
    <text evidence="4">The sequence shown here is derived from an EMBL/GenBank/DDBJ whole genome shotgun (WGS) entry which is preliminary data.</text>
</comment>
<dbReference type="PANTHER" id="PTHR45638">
    <property type="entry name" value="CYCLIC NUCLEOTIDE-GATED CATION CHANNEL SUBUNIT A"/>
    <property type="match status" value="1"/>
</dbReference>
<dbReference type="OrthoDB" id="2021138at2759"/>
<name>A0A2P4WXN6_9STRA</name>
<dbReference type="GO" id="GO:0005221">
    <property type="term" value="F:intracellularly cyclic nucleotide-activated monoatomic cation channel activity"/>
    <property type="evidence" value="ECO:0007669"/>
    <property type="project" value="InterPro"/>
</dbReference>
<dbReference type="EMBL" id="NCKW01020372">
    <property type="protein sequence ID" value="POM58074.1"/>
    <property type="molecule type" value="Genomic_DNA"/>
</dbReference>
<keyword evidence="1" id="KW-0813">Transport</keyword>
<evidence type="ECO:0000313" key="4">
    <source>
        <dbReference type="EMBL" id="POM58074.1"/>
    </source>
</evidence>
<dbReference type="CDD" id="cd00038">
    <property type="entry name" value="CAP_ED"/>
    <property type="match status" value="1"/>
</dbReference>
<dbReference type="Proteomes" id="UP000237271">
    <property type="component" value="Unassembled WGS sequence"/>
</dbReference>
<dbReference type="Gene3D" id="1.10.287.70">
    <property type="match status" value="1"/>
</dbReference>
<reference evidence="4 5" key="1">
    <citation type="journal article" date="2017" name="Genome Biol. Evol.">
        <title>Phytophthora megakarya and P. palmivora, closely related causal agents of cacao black pod rot, underwent increases in genome sizes and gene numbers by different mechanisms.</title>
        <authorList>
            <person name="Ali S.S."/>
            <person name="Shao J."/>
            <person name="Lary D.J."/>
            <person name="Kronmiller B."/>
            <person name="Shen D."/>
            <person name="Strem M.D."/>
            <person name="Amoako-Attah I."/>
            <person name="Akrofi A.Y."/>
            <person name="Begoude B.A."/>
            <person name="Ten Hoopen G.M."/>
            <person name="Coulibaly K."/>
            <person name="Kebe B.I."/>
            <person name="Melnick R.L."/>
            <person name="Guiltinan M.J."/>
            <person name="Tyler B.M."/>
            <person name="Meinhardt L.W."/>
            <person name="Bailey B.A."/>
        </authorList>
    </citation>
    <scope>NUCLEOTIDE SEQUENCE [LARGE SCALE GENOMIC DNA]</scope>
    <source>
        <strain evidence="5">sbr112.9</strain>
    </source>
</reference>
<gene>
    <name evidence="4" type="ORF">PHPALM_37330</name>
</gene>
<organism evidence="4 5">
    <name type="scientific">Phytophthora palmivora</name>
    <dbReference type="NCBI Taxonomy" id="4796"/>
    <lineage>
        <taxon>Eukaryota</taxon>
        <taxon>Sar</taxon>
        <taxon>Stramenopiles</taxon>
        <taxon>Oomycota</taxon>
        <taxon>Peronosporomycetes</taxon>
        <taxon>Peronosporales</taxon>
        <taxon>Peronosporaceae</taxon>
        <taxon>Phytophthora</taxon>
    </lineage>
</organism>
<dbReference type="SMART" id="SM00100">
    <property type="entry name" value="cNMP"/>
    <property type="match status" value="1"/>
</dbReference>
<keyword evidence="1" id="KW-1071">Ligand-gated ion channel</keyword>
<feature type="domain" description="Cyclic nucleotide-binding" evidence="3">
    <location>
        <begin position="509"/>
        <end position="616"/>
    </location>
</feature>
<dbReference type="Gene3D" id="1.10.287.630">
    <property type="entry name" value="Helix hairpin bin"/>
    <property type="match status" value="1"/>
</dbReference>
<dbReference type="InterPro" id="IPR000595">
    <property type="entry name" value="cNMP-bd_dom"/>
</dbReference>
<evidence type="ECO:0000256" key="2">
    <source>
        <dbReference type="SAM" id="MobiDB-lite"/>
    </source>
</evidence>
<dbReference type="SUPFAM" id="SSF81324">
    <property type="entry name" value="Voltage-gated potassium channels"/>
    <property type="match status" value="1"/>
</dbReference>
<dbReference type="GO" id="GO:0044877">
    <property type="term" value="F:protein-containing complex binding"/>
    <property type="evidence" value="ECO:0007669"/>
    <property type="project" value="TreeGrafter"/>
</dbReference>
<evidence type="ECO:0000259" key="3">
    <source>
        <dbReference type="PROSITE" id="PS50042"/>
    </source>
</evidence>
<dbReference type="PROSITE" id="PS50042">
    <property type="entry name" value="CNMP_BINDING_3"/>
    <property type="match status" value="1"/>
</dbReference>
<dbReference type="SUPFAM" id="SSF51206">
    <property type="entry name" value="cAMP-binding domain-like"/>
    <property type="match status" value="1"/>
</dbReference>
<dbReference type="AlphaFoldDB" id="A0A2P4WXN6"/>
<dbReference type="InterPro" id="IPR018490">
    <property type="entry name" value="cNMP-bd_dom_sf"/>
</dbReference>
<dbReference type="Gene3D" id="2.60.120.10">
    <property type="entry name" value="Jelly Rolls"/>
    <property type="match status" value="1"/>
</dbReference>
<dbReference type="Pfam" id="PF00027">
    <property type="entry name" value="cNMP_binding"/>
    <property type="match status" value="1"/>
</dbReference>
<keyword evidence="1" id="KW-0407">Ion channel</keyword>
<dbReference type="InterPro" id="IPR050866">
    <property type="entry name" value="CNG_cation_channel"/>
</dbReference>
<keyword evidence="1" id="KW-0406">Ion transport</keyword>
<evidence type="ECO:0000313" key="5">
    <source>
        <dbReference type="Proteomes" id="UP000237271"/>
    </source>
</evidence>
<keyword evidence="5" id="KW-1185">Reference proteome</keyword>
<sequence length="808" mass="93049">MRNSGGLRTRRLSPAFQTRVVKQPSSPTSERSTRLKRMTRCHSLPLFGREFFDSLRRDDIHHFTVKNTHADIDFEILQRCERPQYSVQLRLFHRYCSWKDRRSRLRLASQQALQMAKTEIKEKEFIKLVQQTGKLWDVLMLLGAVYHLIITPFKVCFSYDLTELSDGALRGWSGFEIFVDVLCLFDVVYKLWNSSMIQEGRVTVLATSRQSRIRKALASNPGLRYDIVAMLPIEILLFASDVRVPRAYEPAIGEAARVSWWTSRWILRLNRVLLASRIEPLSEQLFQFLIHDRKVHVNEAFLYFMRGLSSYLTMGHLLACIWFITSDLGLHHYGTSWLATSGMLTYISDEATETKGERMLSEGVKTFSLETVSLSRKYLRSLLFSMECISTLFYGDIVSMNPLELVVEIAITLWSIYIYGALVGAQGELLDARAKREAAFEQMLGELQHYLVQNEVPKGIKRQIKVYYARLWARRKGEAEFADVAQVSRSLYEDVVTATLQGFAAQVRVFRELDDQFLRALLVCLHYVVCSENEEVFVIGDMDRSMYFIAQGRVRVRMGSSESIRERGEFFGELALLYGISRLETCVSVTVTELYRLDHEPYERLLLEFPEYRVRNKLSWTTISTGSARDRIIVEEALHCFQQYRKSGAKPPSESRNPENMPALLSMEAIAANAGRIDAQLPHSYIYRAAMELLSRLHRVDPLEVKDLYLRSRDGARRQLKLVLGINTARHESVDDAVRSFHSSPPTPRMNSLREQCSNSVEHMEAEVAELSRPTELQMAEEIKGLKRGSSLLLQRRMSSKTLLTDIN</sequence>
<protein>
    <submittedName>
        <fullName evidence="4">Voltage-gated Ion Channel (VIC) Superfamily</fullName>
    </submittedName>
</protein>
<dbReference type="GO" id="GO:0016020">
    <property type="term" value="C:membrane"/>
    <property type="evidence" value="ECO:0007669"/>
    <property type="project" value="UniProtKB-SubCell"/>
</dbReference>